<sequence>MYEVLLVDDEPFAIEGLKLLIDWEKYGFRIGGICENGEDAIRRIRSDPPDLVVTDIRMPGMDGLQLIEKARGDGNCSTLFVIASGYGDFHYALRAMHLGVSNYLTKPLIEDEAEEILERLSRELDERALKESIARRAEWFEEQQAMERLLLEKSEKPKRHAAVLERLSRKASSWCWIKISAESAVLPTVREAACAVERVGPSKGFAKYVENSSCGMVIGCSSNEDPAAHTRRFAEQLFSNLPTDVKKQVRLAIGRSVAKLDELRLSFESAEILSFYSFFEGSRFNSCDQASSIEVSFEPPPLRLAEQIAELAEKASEQEVCAALASVFADFRRKWIHPGLVLGFSERVVLCCASVLQELGGDPESLIRTSPFYGNPPLLPTLEQALGKLEDFCLGCRKEMLLSRECSGGGIQGQVAHFLRSNYTDTFTIQELADRFYVHPAYLGQSFTRKYGVGISEFVHRLRIEEACRLLRESEQTSCVIAERVGYKDYRHFLKHFEKRTGTKPAAYRTLASS</sequence>
<evidence type="ECO:0000313" key="2">
    <source>
        <dbReference type="Proteomes" id="UP001380953"/>
    </source>
</evidence>
<dbReference type="EMBL" id="JBBKAR010000039">
    <property type="protein sequence ID" value="MEJ8305283.1"/>
    <property type="molecule type" value="Genomic_DNA"/>
</dbReference>
<dbReference type="Proteomes" id="UP001380953">
    <property type="component" value="Unassembled WGS sequence"/>
</dbReference>
<proteinExistence type="predicted"/>
<name>A0ACC6PES0_9BACL</name>
<keyword evidence="2" id="KW-1185">Reference proteome</keyword>
<protein>
    <submittedName>
        <fullName evidence="1">Response regulator</fullName>
    </submittedName>
</protein>
<reference evidence="1" key="1">
    <citation type="submission" date="2024-03" db="EMBL/GenBank/DDBJ databases">
        <title>Whole genome sequecning of epiphytes from Marcgravia umbellata leaves.</title>
        <authorList>
            <person name="Kumar G."/>
            <person name="Savka M.A."/>
        </authorList>
    </citation>
    <scope>NUCLEOTIDE SEQUENCE</scope>
    <source>
        <strain evidence="1">RIT_BL5</strain>
    </source>
</reference>
<comment type="caution">
    <text evidence="1">The sequence shown here is derived from an EMBL/GenBank/DDBJ whole genome shotgun (WGS) entry which is preliminary data.</text>
</comment>
<gene>
    <name evidence="1" type="ORF">WKI47_15355</name>
</gene>
<evidence type="ECO:0000313" key="1">
    <source>
        <dbReference type="EMBL" id="MEJ8305283.1"/>
    </source>
</evidence>
<organism evidence="1 2">
    <name type="scientific">Saccharibacillus sacchari</name>
    <dbReference type="NCBI Taxonomy" id="456493"/>
    <lineage>
        <taxon>Bacteria</taxon>
        <taxon>Bacillati</taxon>
        <taxon>Bacillota</taxon>
        <taxon>Bacilli</taxon>
        <taxon>Bacillales</taxon>
        <taxon>Paenibacillaceae</taxon>
        <taxon>Saccharibacillus</taxon>
    </lineage>
</organism>
<accession>A0ACC6PES0</accession>